<evidence type="ECO:0000313" key="3">
    <source>
        <dbReference type="EMBL" id="KAK8961468.1"/>
    </source>
</evidence>
<proteinExistence type="inferred from homology"/>
<dbReference type="Proteomes" id="UP001412067">
    <property type="component" value="Unassembled WGS sequence"/>
</dbReference>
<dbReference type="Pfam" id="PF01554">
    <property type="entry name" value="MatE"/>
    <property type="match status" value="1"/>
</dbReference>
<comment type="similarity">
    <text evidence="1">Belongs to the multi antimicrobial extrusion (MATE) (TC 2.A.66.1) family.</text>
</comment>
<organism evidence="3 4">
    <name type="scientific">Platanthera guangdongensis</name>
    <dbReference type="NCBI Taxonomy" id="2320717"/>
    <lineage>
        <taxon>Eukaryota</taxon>
        <taxon>Viridiplantae</taxon>
        <taxon>Streptophyta</taxon>
        <taxon>Embryophyta</taxon>
        <taxon>Tracheophyta</taxon>
        <taxon>Spermatophyta</taxon>
        <taxon>Magnoliopsida</taxon>
        <taxon>Liliopsida</taxon>
        <taxon>Asparagales</taxon>
        <taxon>Orchidaceae</taxon>
        <taxon>Orchidoideae</taxon>
        <taxon>Orchideae</taxon>
        <taxon>Orchidinae</taxon>
        <taxon>Platanthera</taxon>
    </lineage>
</organism>
<evidence type="ECO:0000256" key="2">
    <source>
        <dbReference type="SAM" id="MobiDB-lite"/>
    </source>
</evidence>
<dbReference type="EMBL" id="JBBWWR010000009">
    <property type="protein sequence ID" value="KAK8961468.1"/>
    <property type="molecule type" value="Genomic_DNA"/>
</dbReference>
<evidence type="ECO:0000313" key="4">
    <source>
        <dbReference type="Proteomes" id="UP001412067"/>
    </source>
</evidence>
<dbReference type="InterPro" id="IPR002528">
    <property type="entry name" value="MATE_fam"/>
</dbReference>
<reference evidence="3 4" key="1">
    <citation type="journal article" date="2022" name="Nat. Plants">
        <title>Genomes of leafy and leafless Platanthera orchids illuminate the evolution of mycoheterotrophy.</title>
        <authorList>
            <person name="Li M.H."/>
            <person name="Liu K.W."/>
            <person name="Li Z."/>
            <person name="Lu H.C."/>
            <person name="Ye Q.L."/>
            <person name="Zhang D."/>
            <person name="Wang J.Y."/>
            <person name="Li Y.F."/>
            <person name="Zhong Z.M."/>
            <person name="Liu X."/>
            <person name="Yu X."/>
            <person name="Liu D.K."/>
            <person name="Tu X.D."/>
            <person name="Liu B."/>
            <person name="Hao Y."/>
            <person name="Liao X.Y."/>
            <person name="Jiang Y.T."/>
            <person name="Sun W.H."/>
            <person name="Chen J."/>
            <person name="Chen Y.Q."/>
            <person name="Ai Y."/>
            <person name="Zhai J.W."/>
            <person name="Wu S.S."/>
            <person name="Zhou Z."/>
            <person name="Hsiao Y.Y."/>
            <person name="Wu W.L."/>
            <person name="Chen Y.Y."/>
            <person name="Lin Y.F."/>
            <person name="Hsu J.L."/>
            <person name="Li C.Y."/>
            <person name="Wang Z.W."/>
            <person name="Zhao X."/>
            <person name="Zhong W.Y."/>
            <person name="Ma X.K."/>
            <person name="Ma L."/>
            <person name="Huang J."/>
            <person name="Chen G.Z."/>
            <person name="Huang M.Z."/>
            <person name="Huang L."/>
            <person name="Peng D.H."/>
            <person name="Luo Y.B."/>
            <person name="Zou S.Q."/>
            <person name="Chen S.P."/>
            <person name="Lan S."/>
            <person name="Tsai W.C."/>
            <person name="Van de Peer Y."/>
            <person name="Liu Z.J."/>
        </authorList>
    </citation>
    <scope>NUCLEOTIDE SEQUENCE [LARGE SCALE GENOMIC DNA]</scope>
    <source>
        <strain evidence="3">Lor288</strain>
    </source>
</reference>
<keyword evidence="4" id="KW-1185">Reference proteome</keyword>
<name>A0ABR2MBJ3_9ASPA</name>
<protein>
    <submittedName>
        <fullName evidence="3">MATE efflux family protein ALF5</fullName>
    </submittedName>
</protein>
<sequence>MNEYYGLVEWMNQLLCSGKNYLVELEELQLAFFTFRAISAGLELSSLMEKKMSSREGKSKSYIVIYGRRHSTAKENNEAMSSSPLIEEQNNSDRHGWLSRFVDVEEAKIQIALSAPMILTNISYYAIPLISVMFAGHLGDIELAGATLGNSWFTVTGIAVKLVDSFNCMLAEDSHSPMPPRLLSYDKDDSDADEEENDDSAGGDDP</sequence>
<evidence type="ECO:0000256" key="1">
    <source>
        <dbReference type="ARBA" id="ARBA00010199"/>
    </source>
</evidence>
<accession>A0ABR2MBJ3</accession>
<feature type="compositionally biased region" description="Acidic residues" evidence="2">
    <location>
        <begin position="188"/>
        <end position="206"/>
    </location>
</feature>
<feature type="region of interest" description="Disordered" evidence="2">
    <location>
        <begin position="175"/>
        <end position="206"/>
    </location>
</feature>
<comment type="caution">
    <text evidence="3">The sequence shown here is derived from an EMBL/GenBank/DDBJ whole genome shotgun (WGS) entry which is preliminary data.</text>
</comment>
<gene>
    <name evidence="3" type="primary">ALF5</name>
    <name evidence="3" type="ORF">KSP40_PGU022102</name>
</gene>